<accession>A0A161X997</accession>
<keyword evidence="1" id="KW-0472">Membrane</keyword>
<comment type="caution">
    <text evidence="2">The sequence shown here is derived from an EMBL/GenBank/DDBJ whole genome shotgun (WGS) entry which is preliminary data.</text>
</comment>
<proteinExistence type="predicted"/>
<protein>
    <submittedName>
        <fullName evidence="2">Uncharacterized protein</fullName>
    </submittedName>
</protein>
<evidence type="ECO:0000313" key="2">
    <source>
        <dbReference type="EMBL" id="KZM69658.1"/>
    </source>
</evidence>
<keyword evidence="3" id="KW-1185">Reference proteome</keyword>
<evidence type="ECO:0000256" key="1">
    <source>
        <dbReference type="SAM" id="Phobius"/>
    </source>
</evidence>
<keyword evidence="1" id="KW-0812">Transmembrane</keyword>
<organism evidence="2 3">
    <name type="scientific">Nocardia terpenica</name>
    <dbReference type="NCBI Taxonomy" id="455432"/>
    <lineage>
        <taxon>Bacteria</taxon>
        <taxon>Bacillati</taxon>
        <taxon>Actinomycetota</taxon>
        <taxon>Actinomycetes</taxon>
        <taxon>Mycobacteriales</taxon>
        <taxon>Nocardiaceae</taxon>
        <taxon>Nocardia</taxon>
    </lineage>
</organism>
<sequence>MSVISPTKRWVAFWIASAVAPSHPWLIAFWTFAFKPKLLNMTASATFPHASAELCIEPGCISLTACTMS</sequence>
<keyword evidence="1" id="KW-1133">Transmembrane helix</keyword>
<dbReference type="AlphaFoldDB" id="A0A161X997"/>
<dbReference type="EMBL" id="LWGR01000019">
    <property type="protein sequence ID" value="KZM69658.1"/>
    <property type="molecule type" value="Genomic_DNA"/>
</dbReference>
<name>A0A161X997_9NOCA</name>
<reference evidence="2 3" key="1">
    <citation type="submission" date="2016-04" db="EMBL/GenBank/DDBJ databases">
        <authorList>
            <person name="Evans L.H."/>
            <person name="Alamgir A."/>
            <person name="Owens N."/>
            <person name="Weber N.D."/>
            <person name="Virtaneva K."/>
            <person name="Barbian K."/>
            <person name="Babar A."/>
            <person name="Rosenke K."/>
        </authorList>
    </citation>
    <scope>NUCLEOTIDE SEQUENCE [LARGE SCALE GENOMIC DNA]</scope>
    <source>
        <strain evidence="2 3">IFM 0406</strain>
    </source>
</reference>
<gene>
    <name evidence="2" type="ORF">AWN90_07740</name>
</gene>
<dbReference type="Proteomes" id="UP000076512">
    <property type="component" value="Unassembled WGS sequence"/>
</dbReference>
<evidence type="ECO:0000313" key="3">
    <source>
        <dbReference type="Proteomes" id="UP000076512"/>
    </source>
</evidence>
<feature type="transmembrane region" description="Helical" evidence="1">
    <location>
        <begin position="12"/>
        <end position="34"/>
    </location>
</feature>